<dbReference type="InterPro" id="IPR038277">
    <property type="entry name" value="UreF_sf"/>
</dbReference>
<dbReference type="PANTHER" id="PTHR33620">
    <property type="entry name" value="UREASE ACCESSORY PROTEIN F"/>
    <property type="match status" value="1"/>
</dbReference>
<accession>A0ABU0FNS5</accession>
<evidence type="ECO:0000313" key="4">
    <source>
        <dbReference type="EMBL" id="MDQ0396259.1"/>
    </source>
</evidence>
<evidence type="ECO:0000313" key="5">
    <source>
        <dbReference type="Proteomes" id="UP001237448"/>
    </source>
</evidence>
<reference evidence="4 5" key="1">
    <citation type="submission" date="2023-07" db="EMBL/GenBank/DDBJ databases">
        <title>Genomic Encyclopedia of Type Strains, Phase IV (KMG-IV): sequencing the most valuable type-strain genomes for metagenomic binning, comparative biology and taxonomic classification.</title>
        <authorList>
            <person name="Goeker M."/>
        </authorList>
    </citation>
    <scope>NUCLEOTIDE SEQUENCE [LARGE SCALE GENOMIC DNA]</scope>
    <source>
        <strain evidence="4 5">DSM 5896</strain>
    </source>
</reference>
<keyword evidence="2 3" id="KW-0143">Chaperone</keyword>
<comment type="similarity">
    <text evidence="3">Belongs to the UreF family.</text>
</comment>
<dbReference type="Gene3D" id="1.10.4190.10">
    <property type="entry name" value="Urease accessory protein UreF"/>
    <property type="match status" value="1"/>
</dbReference>
<dbReference type="Proteomes" id="UP001237448">
    <property type="component" value="Unassembled WGS sequence"/>
</dbReference>
<comment type="subcellular location">
    <subcellularLocation>
        <location evidence="3">Cytoplasm</location>
    </subcellularLocation>
</comment>
<comment type="caution">
    <text evidence="4">The sequence shown here is derived from an EMBL/GenBank/DDBJ whole genome shotgun (WGS) entry which is preliminary data.</text>
</comment>
<evidence type="ECO:0000256" key="1">
    <source>
        <dbReference type="ARBA" id="ARBA00022988"/>
    </source>
</evidence>
<comment type="function">
    <text evidence="3">Required for maturation of urease via the functional incorporation of the urease nickel metallocenter.</text>
</comment>
<dbReference type="EMBL" id="JAUSVK010000001">
    <property type="protein sequence ID" value="MDQ0396259.1"/>
    <property type="molecule type" value="Genomic_DNA"/>
</dbReference>
<keyword evidence="5" id="KW-1185">Reference proteome</keyword>
<comment type="subunit">
    <text evidence="3">UreD, UreF and UreG form a complex that acts as a GTP-hydrolysis-dependent molecular chaperone, activating the urease apoprotein by helping to assemble the nickel containing metallocenter of UreC. The UreE protein probably delivers the nickel.</text>
</comment>
<protein>
    <recommendedName>
        <fullName evidence="3">Urease accessory protein UreF</fullName>
    </recommendedName>
</protein>
<dbReference type="RefSeq" id="WP_307436257.1">
    <property type="nucleotide sequence ID" value="NZ_JAUSVK010000001.1"/>
</dbReference>
<proteinExistence type="inferred from homology"/>
<keyword evidence="3" id="KW-0963">Cytoplasm</keyword>
<dbReference type="Pfam" id="PF01730">
    <property type="entry name" value="UreF"/>
    <property type="match status" value="1"/>
</dbReference>
<dbReference type="PANTHER" id="PTHR33620:SF1">
    <property type="entry name" value="UREASE ACCESSORY PROTEIN F"/>
    <property type="match status" value="1"/>
</dbReference>
<dbReference type="PIRSF" id="PIRSF009467">
    <property type="entry name" value="Ureas_acces_UreF"/>
    <property type="match status" value="1"/>
</dbReference>
<evidence type="ECO:0000256" key="2">
    <source>
        <dbReference type="ARBA" id="ARBA00023186"/>
    </source>
</evidence>
<sequence>MMDEAAAASRLVLWFSPGFPTGAFGFSHGLEWAVEIGDVARAADLTSWIETLIEQGGGWSDAVLVSLSYRAALSGDEAAMADLAELALALQPSRERRLETGVQGDAFLKAVETGWPNEAAARLRQAWPGACALPIAVGTAGAGAALPLEALLSAFLSGFAANLVSAAIRLAPIGQSDGLRVLASLGPLIARCAARAVDAGPEDLGTLAIRSDIASMRHETQFTRLFRS</sequence>
<organism evidence="4 5">
    <name type="scientific">Labrys monachus</name>
    <dbReference type="NCBI Taxonomy" id="217067"/>
    <lineage>
        <taxon>Bacteria</taxon>
        <taxon>Pseudomonadati</taxon>
        <taxon>Pseudomonadota</taxon>
        <taxon>Alphaproteobacteria</taxon>
        <taxon>Hyphomicrobiales</taxon>
        <taxon>Xanthobacteraceae</taxon>
        <taxon>Labrys</taxon>
    </lineage>
</organism>
<dbReference type="HAMAP" id="MF_01385">
    <property type="entry name" value="UreF"/>
    <property type="match status" value="1"/>
</dbReference>
<evidence type="ECO:0000256" key="3">
    <source>
        <dbReference type="HAMAP-Rule" id="MF_01385"/>
    </source>
</evidence>
<name>A0ABU0FNS5_9HYPH</name>
<gene>
    <name evidence="3" type="primary">ureF</name>
    <name evidence="4" type="ORF">J3R73_006051</name>
</gene>
<dbReference type="InterPro" id="IPR002639">
    <property type="entry name" value="UreF"/>
</dbReference>
<keyword evidence="1 3" id="KW-0996">Nickel insertion</keyword>